<dbReference type="PANTHER" id="PTHR31655:SF7">
    <property type="entry name" value="PROTEIN FAM78A"/>
    <property type="match status" value="1"/>
</dbReference>
<dbReference type="SUPFAM" id="SSF101898">
    <property type="entry name" value="NHL repeat"/>
    <property type="match status" value="1"/>
</dbReference>
<dbReference type="EMBL" id="CAJNYV010000055">
    <property type="protein sequence ID" value="CAF3335032.1"/>
    <property type="molecule type" value="Genomic_DNA"/>
</dbReference>
<dbReference type="InterPro" id="IPR011042">
    <property type="entry name" value="6-blade_b-propeller_TolB-like"/>
</dbReference>
<sequence length="638" mass="71758">MQFYTYPYFPTGYWPGETPSYSQAFANVPQSQTVSTTVDNSMNLMGRLIDKTKRTPAIRTITNEKPPQSIVPIRILELDAKIENRPTIIDEKNPAVLKYRTPHFRSTATILFPPLEDGAHWKIGWIQSCRRMDFLNSYGDCGYSSWEFPQLVSGQNPMISDSDGRNYPFYGSKSEVSELHGPCLDYQTIKVIMNDNFYPHITWDIPTSNERLLRLTNVKRHQSFYTWLVAMNVKTGSILVLKTISWQMNLEINVDPAQAQGSRAILISDPAPSQPEILKQNIRIPTCVLYPPNANSAQILVWHPGCRVGEISKQPEIVVPPRCLSVLHQNPYYDHYIRHKTHTSIQNKLNSGSSSSSSSPSSENKTNCSQSSTTKSYCRLIFPQVSTSKSSSVPGNRCCNDLKHMLDDHARLAQVIPLRGCSIDIHPNAQWKQNSLTVAGGNGQDNGFNQLSNPCGLYVDDDQTVYVVDRPNHCIMEWKSDVKSGEVVASGNEKGREARQLSQPFDVIVDKERDSLIISNIDCLGLTMNENGSLYVVDVAKVEVRRYRRVEYQGTVVAGDNGRGDRLDQLSGPTYVFLDRDHSVYVSDWENHRVMKWMEGAKESIIVADDQWRGNGLTQLSNPGGVIIDQLGTVYVAD</sequence>
<proteinExistence type="predicted"/>
<feature type="compositionally biased region" description="Low complexity" evidence="1">
    <location>
        <begin position="351"/>
        <end position="362"/>
    </location>
</feature>
<feature type="region of interest" description="Disordered" evidence="1">
    <location>
        <begin position="345"/>
        <end position="371"/>
    </location>
</feature>
<comment type="caution">
    <text evidence="2">The sequence shown here is derived from an EMBL/GenBank/DDBJ whole genome shotgun (WGS) entry which is preliminary data.</text>
</comment>
<name>A0A817UVN0_9BILA</name>
<dbReference type="Proteomes" id="UP000663865">
    <property type="component" value="Unassembled WGS sequence"/>
</dbReference>
<evidence type="ECO:0000256" key="1">
    <source>
        <dbReference type="SAM" id="MobiDB-lite"/>
    </source>
</evidence>
<evidence type="ECO:0000313" key="3">
    <source>
        <dbReference type="Proteomes" id="UP000663865"/>
    </source>
</evidence>
<gene>
    <name evidence="2" type="ORF">KIK155_LOCUS2123</name>
</gene>
<protein>
    <submittedName>
        <fullName evidence="2">Uncharacterized protein</fullName>
    </submittedName>
</protein>
<evidence type="ECO:0000313" key="2">
    <source>
        <dbReference type="EMBL" id="CAF3335032.1"/>
    </source>
</evidence>
<reference evidence="2" key="1">
    <citation type="submission" date="2021-02" db="EMBL/GenBank/DDBJ databases">
        <authorList>
            <person name="Nowell W R."/>
        </authorList>
    </citation>
    <scope>NUCLEOTIDE SEQUENCE</scope>
</reference>
<dbReference type="Gene3D" id="2.120.10.30">
    <property type="entry name" value="TolB, C-terminal domain"/>
    <property type="match status" value="2"/>
</dbReference>
<organism evidence="2 3">
    <name type="scientific">Rotaria socialis</name>
    <dbReference type="NCBI Taxonomy" id="392032"/>
    <lineage>
        <taxon>Eukaryota</taxon>
        <taxon>Metazoa</taxon>
        <taxon>Spiralia</taxon>
        <taxon>Gnathifera</taxon>
        <taxon>Rotifera</taxon>
        <taxon>Eurotatoria</taxon>
        <taxon>Bdelloidea</taxon>
        <taxon>Philodinida</taxon>
        <taxon>Philodinidae</taxon>
        <taxon>Rotaria</taxon>
    </lineage>
</organism>
<dbReference type="CDD" id="cd05819">
    <property type="entry name" value="NHL"/>
    <property type="match status" value="1"/>
</dbReference>
<dbReference type="AlphaFoldDB" id="A0A817UVN0"/>
<accession>A0A817UVN0</accession>
<dbReference type="InterPro" id="IPR029638">
    <property type="entry name" value="FAM78"/>
</dbReference>
<dbReference type="PANTHER" id="PTHR31655">
    <property type="entry name" value="PROTEIN FAM78A"/>
    <property type="match status" value="1"/>
</dbReference>